<feature type="domain" description="NADH:flavin oxidoreductase/NADH oxidase N-terminal" evidence="5">
    <location>
        <begin position="7"/>
        <end position="349"/>
    </location>
</feature>
<sequence>MSSPALEPFLLPNGTKLKNRIYKAAMEENMADVAHGNQPSEGLINLYRTWAEGGSGLVMSGHVMIDPRAMALPGDVLLAEDGPVQSDQRWREWIRAAKSNNTQFWLQINHPGRQIKKGSGLPTYSPSAVPLEMGKLSGMFDMPLEMSEKKIQDVIQRFRWAAKKAEELGVDGVEIHAAHGYLISQFLSPKSNKRTDRWGGPLENRARLLLEVIKAIREAVSPSFGVGVKINSADFQRGGFDSNDLKWTVEQMNDMKLDFVELSGGNYEMPAMGGAAQSNEKKSARTIAREAYFLEAAQELKSIAKVPLIVTGGITKLETANAVASLSDNTLVGIGTALGYIPNLPNRWAAGEQPVVNLPQSWILPGMLKFAGNIACVHWNMANIGKGKPIWMGVWPMLAVLWEALGERKQMAEYKKWLAALEKQSGKQA</sequence>
<evidence type="ECO:0000256" key="2">
    <source>
        <dbReference type="ARBA" id="ARBA00022630"/>
    </source>
</evidence>
<dbReference type="InterPro" id="IPR001155">
    <property type="entry name" value="OxRdtase_FMN_N"/>
</dbReference>
<evidence type="ECO:0000313" key="7">
    <source>
        <dbReference type="EMBL" id="WPB04812.1"/>
    </source>
</evidence>
<keyword evidence="2" id="KW-0285">Flavoprotein</keyword>
<dbReference type="PANTHER" id="PTHR43656:SF2">
    <property type="entry name" value="BINDING OXIDOREDUCTASE, PUTATIVE (AFU_ORTHOLOGUE AFUA_2G08260)-RELATED"/>
    <property type="match status" value="1"/>
</dbReference>
<dbReference type="SUPFAM" id="SSF51395">
    <property type="entry name" value="FMN-linked oxidoreductases"/>
    <property type="match status" value="1"/>
</dbReference>
<comment type="similarity">
    <text evidence="1">Belongs to the NADH:flavin oxidoreductase/NADH oxidase family.</text>
</comment>
<gene>
    <name evidence="6" type="ORF">CB0940_08244</name>
    <name evidence="7" type="ORF">RHO25_009459</name>
</gene>
<organism evidence="6 8">
    <name type="scientific">Cercospora beticola</name>
    <name type="common">Sugarbeet leaf spot fungus</name>
    <dbReference type="NCBI Taxonomy" id="122368"/>
    <lineage>
        <taxon>Eukaryota</taxon>
        <taxon>Fungi</taxon>
        <taxon>Dikarya</taxon>
        <taxon>Ascomycota</taxon>
        <taxon>Pezizomycotina</taxon>
        <taxon>Dothideomycetes</taxon>
        <taxon>Dothideomycetidae</taxon>
        <taxon>Mycosphaerellales</taxon>
        <taxon>Mycosphaerellaceae</taxon>
        <taxon>Cercospora</taxon>
    </lineage>
</organism>
<keyword evidence="4" id="KW-0560">Oxidoreductase</keyword>
<keyword evidence="9" id="KW-1185">Reference proteome</keyword>
<dbReference type="EMBL" id="CP134189">
    <property type="protein sequence ID" value="WPB04812.1"/>
    <property type="molecule type" value="Genomic_DNA"/>
</dbReference>
<evidence type="ECO:0000256" key="1">
    <source>
        <dbReference type="ARBA" id="ARBA00005979"/>
    </source>
</evidence>
<dbReference type="OrthoDB" id="1663137at2759"/>
<evidence type="ECO:0000313" key="8">
    <source>
        <dbReference type="Proteomes" id="UP000230605"/>
    </source>
</evidence>
<name>A0A2G5HQN6_CERBT</name>
<evidence type="ECO:0000256" key="4">
    <source>
        <dbReference type="ARBA" id="ARBA00023002"/>
    </source>
</evidence>
<evidence type="ECO:0000313" key="6">
    <source>
        <dbReference type="EMBL" id="PIA94856.1"/>
    </source>
</evidence>
<keyword evidence="3" id="KW-0288">FMN</keyword>
<accession>A0A2G5HQN6</accession>
<proteinExistence type="inferred from homology"/>
<dbReference type="GO" id="GO:0010181">
    <property type="term" value="F:FMN binding"/>
    <property type="evidence" value="ECO:0007669"/>
    <property type="project" value="InterPro"/>
</dbReference>
<dbReference type="EMBL" id="LKMD01000104">
    <property type="protein sequence ID" value="PIA94856.1"/>
    <property type="molecule type" value="Genomic_DNA"/>
</dbReference>
<dbReference type="Proteomes" id="UP000230605">
    <property type="component" value="Chromosome 6"/>
</dbReference>
<protein>
    <submittedName>
        <fullName evidence="6">NADH oxidase</fullName>
    </submittedName>
</protein>
<reference evidence="6 8" key="1">
    <citation type="submission" date="2015-10" db="EMBL/GenBank/DDBJ databases">
        <title>The cercosporin biosynthetic gene cluster was horizontally transferred to several fungal lineages and shown to be expanded in Cercospora beticola based on microsynteny with recipient genomes.</title>
        <authorList>
            <person name="De Jonge R."/>
            <person name="Ebert M.K."/>
            <person name="Suttle J.C."/>
            <person name="Jurick Ii W.M."/>
            <person name="Secor G.A."/>
            <person name="Thomma B.P."/>
            <person name="Van De Peer Y."/>
            <person name="Bolton M.D."/>
        </authorList>
    </citation>
    <scope>NUCLEOTIDE SEQUENCE [LARGE SCALE GENOMIC DNA]</scope>
    <source>
        <strain evidence="6 8">09-40</strain>
    </source>
</reference>
<dbReference type="AlphaFoldDB" id="A0A2G5HQN6"/>
<dbReference type="InterPro" id="IPR013785">
    <property type="entry name" value="Aldolase_TIM"/>
</dbReference>
<dbReference type="Pfam" id="PF00724">
    <property type="entry name" value="Oxidored_FMN"/>
    <property type="match status" value="1"/>
</dbReference>
<dbReference type="GO" id="GO:0016491">
    <property type="term" value="F:oxidoreductase activity"/>
    <property type="evidence" value="ECO:0007669"/>
    <property type="project" value="UniProtKB-KW"/>
</dbReference>
<evidence type="ECO:0000259" key="5">
    <source>
        <dbReference type="Pfam" id="PF00724"/>
    </source>
</evidence>
<dbReference type="InterPro" id="IPR051799">
    <property type="entry name" value="NADH_flavin_oxidoreductase"/>
</dbReference>
<dbReference type="Gene3D" id="3.20.20.70">
    <property type="entry name" value="Aldolase class I"/>
    <property type="match status" value="1"/>
</dbReference>
<dbReference type="CDD" id="cd04733">
    <property type="entry name" value="OYE_like_2_FMN"/>
    <property type="match status" value="1"/>
</dbReference>
<dbReference type="PANTHER" id="PTHR43656">
    <property type="entry name" value="BINDING OXIDOREDUCTASE, PUTATIVE (AFU_ORTHOLOGUE AFUA_2G08260)-RELATED"/>
    <property type="match status" value="1"/>
</dbReference>
<evidence type="ECO:0000313" key="9">
    <source>
        <dbReference type="Proteomes" id="UP001302367"/>
    </source>
</evidence>
<evidence type="ECO:0000256" key="3">
    <source>
        <dbReference type="ARBA" id="ARBA00022643"/>
    </source>
</evidence>
<dbReference type="Proteomes" id="UP001302367">
    <property type="component" value="Chromosome 6"/>
</dbReference>
<reference evidence="7 9" key="2">
    <citation type="submission" date="2023-09" db="EMBL/GenBank/DDBJ databases">
        <title>Complete-Gapless Cercospora beticola genome.</title>
        <authorList>
            <person name="Wyatt N.A."/>
            <person name="Spanner R.E."/>
            <person name="Bolton M.D."/>
        </authorList>
    </citation>
    <scope>NUCLEOTIDE SEQUENCE [LARGE SCALE GENOMIC DNA]</scope>
    <source>
        <strain evidence="7">Cb09-40</strain>
    </source>
</reference>